<dbReference type="PANTHER" id="PTHR30204:SF69">
    <property type="entry name" value="MERR-FAMILY TRANSCRIPTIONAL REGULATOR"/>
    <property type="match status" value="1"/>
</dbReference>
<protein>
    <submittedName>
        <fullName evidence="6">MerR family transcriptional regulator</fullName>
    </submittedName>
</protein>
<dbReference type="EMBL" id="CP053381">
    <property type="protein sequence ID" value="QTP54674.1"/>
    <property type="molecule type" value="Genomic_DNA"/>
</dbReference>
<sequence length="140" mass="15728">MRVTELARAGGVSAETVRHYTREGLLRPQRDPCNGYQLYDEEALGRLRFIDCLRSLGVGLPAIKQILHWADQDNPTVVDRYTPLANKGCHIRLRIQELQAIAQWLESIGTDDDLSLRQLIEDLGSVESTIIAGGHYSSNR</sequence>
<dbReference type="PRINTS" id="PR00040">
    <property type="entry name" value="HTHMERR"/>
</dbReference>
<evidence type="ECO:0000256" key="2">
    <source>
        <dbReference type="ARBA" id="ARBA00023015"/>
    </source>
</evidence>
<dbReference type="Proteomes" id="UP000671868">
    <property type="component" value="Chromosome"/>
</dbReference>
<evidence type="ECO:0000313" key="6">
    <source>
        <dbReference type="EMBL" id="QTP54674.1"/>
    </source>
</evidence>
<organism evidence="6 7">
    <name type="scientific">Billgrantia sulfidoxydans</name>
    <dbReference type="NCBI Taxonomy" id="2733484"/>
    <lineage>
        <taxon>Bacteria</taxon>
        <taxon>Pseudomonadati</taxon>
        <taxon>Pseudomonadota</taxon>
        <taxon>Gammaproteobacteria</taxon>
        <taxon>Oceanospirillales</taxon>
        <taxon>Halomonadaceae</taxon>
        <taxon>Billgrantia</taxon>
    </lineage>
</organism>
<dbReference type="InterPro" id="IPR009061">
    <property type="entry name" value="DNA-bd_dom_put_sf"/>
</dbReference>
<dbReference type="InterPro" id="IPR047057">
    <property type="entry name" value="MerR_fam"/>
</dbReference>
<dbReference type="SUPFAM" id="SSF46955">
    <property type="entry name" value="Putative DNA-binding domain"/>
    <property type="match status" value="1"/>
</dbReference>
<reference evidence="6 7" key="1">
    <citation type="journal article" date="2021" name="Front. Microbiol.">
        <title>Aerobic Denitrification and Heterotrophic Sulfur Oxidation in the Genus Halomonas Revealed by Six Novel Species Characterizations and Genome-Based Analysis.</title>
        <authorList>
            <person name="Wang L."/>
            <person name="Shao Z."/>
        </authorList>
    </citation>
    <scope>NUCLEOTIDE SEQUENCE [LARGE SCALE GENOMIC DNA]</scope>
    <source>
        <strain evidence="6 7">MCCC 1A11059</strain>
    </source>
</reference>
<accession>A0ABX7W6R0</accession>
<keyword evidence="2" id="KW-0805">Transcription regulation</keyword>
<evidence type="ECO:0000256" key="1">
    <source>
        <dbReference type="ARBA" id="ARBA00022491"/>
    </source>
</evidence>
<dbReference type="SMART" id="SM00422">
    <property type="entry name" value="HTH_MERR"/>
    <property type="match status" value="1"/>
</dbReference>
<name>A0ABX7W6R0_9GAMM</name>
<proteinExistence type="predicted"/>
<keyword evidence="7" id="KW-1185">Reference proteome</keyword>
<dbReference type="Gene3D" id="1.10.1660.10">
    <property type="match status" value="1"/>
</dbReference>
<evidence type="ECO:0000256" key="3">
    <source>
        <dbReference type="ARBA" id="ARBA00023125"/>
    </source>
</evidence>
<dbReference type="RefSeq" id="WP_209538919.1">
    <property type="nucleotide sequence ID" value="NZ_CP053381.1"/>
</dbReference>
<evidence type="ECO:0000256" key="4">
    <source>
        <dbReference type="ARBA" id="ARBA00023163"/>
    </source>
</evidence>
<evidence type="ECO:0000259" key="5">
    <source>
        <dbReference type="PROSITE" id="PS50937"/>
    </source>
</evidence>
<keyword evidence="3" id="KW-0238">DNA-binding</keyword>
<keyword evidence="1" id="KW-0678">Repressor</keyword>
<evidence type="ECO:0000313" key="7">
    <source>
        <dbReference type="Proteomes" id="UP000671868"/>
    </source>
</evidence>
<gene>
    <name evidence="6" type="ORF">HNO51_08235</name>
</gene>
<dbReference type="Pfam" id="PF13411">
    <property type="entry name" value="MerR_1"/>
    <property type="match status" value="1"/>
</dbReference>
<keyword evidence="4" id="KW-0804">Transcription</keyword>
<dbReference type="InterPro" id="IPR000551">
    <property type="entry name" value="MerR-type_HTH_dom"/>
</dbReference>
<feature type="domain" description="HTH merR-type" evidence="5">
    <location>
        <begin position="1"/>
        <end position="69"/>
    </location>
</feature>
<dbReference type="PROSITE" id="PS50937">
    <property type="entry name" value="HTH_MERR_2"/>
    <property type="match status" value="1"/>
</dbReference>
<dbReference type="PANTHER" id="PTHR30204">
    <property type="entry name" value="REDOX-CYCLING DRUG-SENSING TRANSCRIPTIONAL ACTIVATOR SOXR"/>
    <property type="match status" value="1"/>
</dbReference>